<sequence length="212" mass="24097">DKVPELALRQIFGRQKLPEDLCLLLADKGMLSVEGATIKAIGGDDTKFGPDEPARELSLTLLAAIWKLASTLQEHVATRKFVERIHCDYMVHGTVAFYEMDRLHVFFVAHEYLKICNFLVEAGPLKYLSELEEWRHKNKGLSKVYKFSNDKWKDFPTFSSALKEVLQNHKQLENDARSTAELDKFKQTQIYVSPTAPAAGFGSSHEEEPRSP</sequence>
<organism evidence="1 2">
    <name type="scientific">Symbiodinium necroappetens</name>
    <dbReference type="NCBI Taxonomy" id="1628268"/>
    <lineage>
        <taxon>Eukaryota</taxon>
        <taxon>Sar</taxon>
        <taxon>Alveolata</taxon>
        <taxon>Dinophyceae</taxon>
        <taxon>Suessiales</taxon>
        <taxon>Symbiodiniaceae</taxon>
        <taxon>Symbiodinium</taxon>
    </lineage>
</organism>
<gene>
    <name evidence="1" type="primary">TGFBRAP1</name>
    <name evidence="1" type="ORF">SNEC2469_LOCUS17925</name>
</gene>
<reference evidence="1" key="1">
    <citation type="submission" date="2021-02" db="EMBL/GenBank/DDBJ databases">
        <authorList>
            <person name="Dougan E. K."/>
            <person name="Rhodes N."/>
            <person name="Thang M."/>
            <person name="Chan C."/>
        </authorList>
    </citation>
    <scope>NUCLEOTIDE SEQUENCE</scope>
</reference>
<feature type="non-terminal residue" evidence="1">
    <location>
        <position position="212"/>
    </location>
</feature>
<evidence type="ECO:0000313" key="1">
    <source>
        <dbReference type="EMBL" id="CAE7635401.1"/>
    </source>
</evidence>
<proteinExistence type="predicted"/>
<dbReference type="Proteomes" id="UP000601435">
    <property type="component" value="Unassembled WGS sequence"/>
</dbReference>
<protein>
    <submittedName>
        <fullName evidence="1">TGFBRAP1 protein</fullName>
    </submittedName>
</protein>
<dbReference type="EMBL" id="CAJNJA010029873">
    <property type="protein sequence ID" value="CAE7635401.1"/>
    <property type="molecule type" value="Genomic_DNA"/>
</dbReference>
<evidence type="ECO:0000313" key="2">
    <source>
        <dbReference type="Proteomes" id="UP000601435"/>
    </source>
</evidence>
<name>A0A812VER0_9DINO</name>
<dbReference type="OrthoDB" id="444271at2759"/>
<accession>A0A812VER0</accession>
<comment type="caution">
    <text evidence="1">The sequence shown here is derived from an EMBL/GenBank/DDBJ whole genome shotgun (WGS) entry which is preliminary data.</text>
</comment>
<dbReference type="AlphaFoldDB" id="A0A812VER0"/>
<keyword evidence="2" id="KW-1185">Reference proteome</keyword>